<dbReference type="Proteomes" id="UP000094329">
    <property type="component" value="Unassembled WGS sequence"/>
</dbReference>
<gene>
    <name evidence="1" type="ORF">BGC07_10090</name>
</gene>
<evidence type="ECO:0000313" key="1">
    <source>
        <dbReference type="EMBL" id="ODN43205.1"/>
    </source>
</evidence>
<proteinExistence type="predicted"/>
<dbReference type="RefSeq" id="WP_069313004.1">
    <property type="nucleotide sequence ID" value="NZ_MDTU01000001.1"/>
</dbReference>
<dbReference type="EMBL" id="MDTU01000001">
    <property type="protein sequence ID" value="ODN43205.1"/>
    <property type="molecule type" value="Genomic_DNA"/>
</dbReference>
<sequence length="460" mass="53145">MDNQMLTEQDEGRGLVKTYWQDVRERVAKVEPTFAKLVDELDPGKEFPLFLAYYPYGSIIGQQEFFFPRVQGPNYSIFSDNTPQDIVKHLGYGIGSAPFGIILGKTIEAFIDFRDKKLTTPYKIFTPGTFAPFARILSTKNKNPRVYSPNGVLAWSAGARSTFMLPKISSVDCHRNLQKDFNISASAPRGLYDHWEIFGAIANSSVTNSDWRCCMLFFSESWIKHIINSTAWFKIKNHLYETAWGYSEYQRNSFYFSTIFSMIQEDNNLKPNPYLVDTIKHLFTSMLGVSASYSRTTSDSLLPYQDIQKAFIESYGLKKYQPCIIQPNHFNFERDTHSVYYSLQYPSTYTFSPKSRTSSTTILEIRELKYLMDIFIDKFKQEDSIVSDTIMHQLTQNVEINYFHNKKDSLGIIQHSSNIKALDKNFYSPYNDEMQFPSDAPFLRGCISINRKPSIRPESC</sequence>
<name>A0ABX3A6S4_9GAMM</name>
<keyword evidence="2" id="KW-1185">Reference proteome</keyword>
<evidence type="ECO:0000313" key="2">
    <source>
        <dbReference type="Proteomes" id="UP000094329"/>
    </source>
</evidence>
<reference evidence="1 2" key="1">
    <citation type="submission" date="2016-08" db="EMBL/GenBank/DDBJ databases">
        <title>Draft genome sequence of Candidatus Piscirickettsia litoralis, from seawater.</title>
        <authorList>
            <person name="Wan X."/>
            <person name="Lee A.J."/>
            <person name="Hou S."/>
            <person name="Donachie S.P."/>
        </authorList>
    </citation>
    <scope>NUCLEOTIDE SEQUENCE [LARGE SCALE GENOMIC DNA]</scope>
    <source>
        <strain evidence="1 2">Y2</strain>
    </source>
</reference>
<organism evidence="1 2">
    <name type="scientific">Piscirickettsia litoralis</name>
    <dbReference type="NCBI Taxonomy" id="1891921"/>
    <lineage>
        <taxon>Bacteria</taxon>
        <taxon>Pseudomonadati</taxon>
        <taxon>Pseudomonadota</taxon>
        <taxon>Gammaproteobacteria</taxon>
        <taxon>Thiotrichales</taxon>
        <taxon>Piscirickettsiaceae</taxon>
        <taxon>Piscirickettsia</taxon>
    </lineage>
</organism>
<comment type="caution">
    <text evidence="1">The sequence shown here is derived from an EMBL/GenBank/DDBJ whole genome shotgun (WGS) entry which is preliminary data.</text>
</comment>
<protein>
    <submittedName>
        <fullName evidence="1">Uncharacterized protein</fullName>
    </submittedName>
</protein>
<accession>A0ABX3A6S4</accession>